<evidence type="ECO:0000256" key="2">
    <source>
        <dbReference type="SAM" id="Phobius"/>
    </source>
</evidence>
<reference evidence="3 4" key="1">
    <citation type="submission" date="2019-02" db="EMBL/GenBank/DDBJ databases">
        <title>Kribbella capetownensis sp. nov. and Kribbella speibonae sp. nov., isolated from soil.</title>
        <authorList>
            <person name="Curtis S.M."/>
            <person name="Norton I."/>
            <person name="Everest G.J."/>
            <person name="Meyers P.R."/>
        </authorList>
    </citation>
    <scope>NUCLEOTIDE SEQUENCE [LARGE SCALE GENOMIC DNA]</scope>
    <source>
        <strain evidence="3 4">SK5</strain>
    </source>
</reference>
<dbReference type="Proteomes" id="UP000292385">
    <property type="component" value="Unassembled WGS sequence"/>
</dbReference>
<name>A0ABY2ADV1_9ACTN</name>
<evidence type="ECO:0000256" key="1">
    <source>
        <dbReference type="SAM" id="MobiDB-lite"/>
    </source>
</evidence>
<organism evidence="3 4">
    <name type="scientific">Kribbella speibonae</name>
    <dbReference type="NCBI Taxonomy" id="1572660"/>
    <lineage>
        <taxon>Bacteria</taxon>
        <taxon>Bacillati</taxon>
        <taxon>Actinomycetota</taxon>
        <taxon>Actinomycetes</taxon>
        <taxon>Propionibacteriales</taxon>
        <taxon>Kribbellaceae</taxon>
        <taxon>Kribbella</taxon>
    </lineage>
</organism>
<keyword evidence="2" id="KW-0472">Membrane</keyword>
<accession>A0ABY2ADV1</accession>
<feature type="region of interest" description="Disordered" evidence="1">
    <location>
        <begin position="34"/>
        <end position="59"/>
    </location>
</feature>
<keyword evidence="2" id="KW-1133">Transmembrane helix</keyword>
<evidence type="ECO:0000313" key="4">
    <source>
        <dbReference type="Proteomes" id="UP000292385"/>
    </source>
</evidence>
<gene>
    <name evidence="3" type="ORF">E0H58_01970</name>
</gene>
<feature type="transmembrane region" description="Helical" evidence="2">
    <location>
        <begin position="9"/>
        <end position="30"/>
    </location>
</feature>
<proteinExistence type="predicted"/>
<protein>
    <recommendedName>
        <fullName evidence="5">Secreted protein</fullName>
    </recommendedName>
</protein>
<keyword evidence="2" id="KW-0812">Transmembrane</keyword>
<evidence type="ECO:0008006" key="5">
    <source>
        <dbReference type="Google" id="ProtNLM"/>
    </source>
</evidence>
<keyword evidence="4" id="KW-1185">Reference proteome</keyword>
<sequence length="199" mass="21681">MKSSSRSRVVVAVLAVVGVVTLIAMLVARWQSPDATRGTSSSGGTTFPAESPRQLEAWARPTTTDPRAFAIAYARAIWTYDTTRHNYVDWQNAVSVFADPTSAAPQVAKSLLPQWPEWDQLQSHQARAVVRGITAQLTPELEAMIKRGQAPAGWHAYVVHGTQTVMTDADTRFLDRQAAVAVVCTPTCQFWSATAQVSP</sequence>
<evidence type="ECO:0000313" key="3">
    <source>
        <dbReference type="EMBL" id="TCC26806.1"/>
    </source>
</evidence>
<comment type="caution">
    <text evidence="3">The sequence shown here is derived from an EMBL/GenBank/DDBJ whole genome shotgun (WGS) entry which is preliminary data.</text>
</comment>
<dbReference type="EMBL" id="SJJY01000001">
    <property type="protein sequence ID" value="TCC26806.1"/>
    <property type="molecule type" value="Genomic_DNA"/>
</dbReference>